<organism evidence="1 2">
    <name type="scientific">Allorhodopirellula solitaria</name>
    <dbReference type="NCBI Taxonomy" id="2527987"/>
    <lineage>
        <taxon>Bacteria</taxon>
        <taxon>Pseudomonadati</taxon>
        <taxon>Planctomycetota</taxon>
        <taxon>Planctomycetia</taxon>
        <taxon>Pirellulales</taxon>
        <taxon>Pirellulaceae</taxon>
        <taxon>Allorhodopirellula</taxon>
    </lineage>
</organism>
<comment type="caution">
    <text evidence="1">The sequence shown here is derived from an EMBL/GenBank/DDBJ whole genome shotgun (WGS) entry which is preliminary data.</text>
</comment>
<gene>
    <name evidence="1" type="ORF">CA85_02550</name>
</gene>
<dbReference type="Proteomes" id="UP000318053">
    <property type="component" value="Unassembled WGS sequence"/>
</dbReference>
<dbReference type="AlphaFoldDB" id="A0A5C5YJH2"/>
<accession>A0A5C5YJH2</accession>
<dbReference type="EMBL" id="SJPK01000001">
    <property type="protein sequence ID" value="TWT74967.1"/>
    <property type="molecule type" value="Genomic_DNA"/>
</dbReference>
<evidence type="ECO:0000313" key="2">
    <source>
        <dbReference type="Proteomes" id="UP000318053"/>
    </source>
</evidence>
<keyword evidence="2" id="KW-1185">Reference proteome</keyword>
<evidence type="ECO:0000313" key="1">
    <source>
        <dbReference type="EMBL" id="TWT74967.1"/>
    </source>
</evidence>
<reference evidence="1 2" key="1">
    <citation type="submission" date="2019-02" db="EMBL/GenBank/DDBJ databases">
        <title>Deep-cultivation of Planctomycetes and their phenomic and genomic characterization uncovers novel biology.</title>
        <authorList>
            <person name="Wiegand S."/>
            <person name="Jogler M."/>
            <person name="Boedeker C."/>
            <person name="Pinto D."/>
            <person name="Vollmers J."/>
            <person name="Rivas-Marin E."/>
            <person name="Kohn T."/>
            <person name="Peeters S.H."/>
            <person name="Heuer A."/>
            <person name="Rast P."/>
            <person name="Oberbeckmann S."/>
            <person name="Bunk B."/>
            <person name="Jeske O."/>
            <person name="Meyerdierks A."/>
            <person name="Storesund J.E."/>
            <person name="Kallscheuer N."/>
            <person name="Luecker S."/>
            <person name="Lage O.M."/>
            <person name="Pohl T."/>
            <person name="Merkel B.J."/>
            <person name="Hornburger P."/>
            <person name="Mueller R.-W."/>
            <person name="Bruemmer F."/>
            <person name="Labrenz M."/>
            <person name="Spormann A.M."/>
            <person name="Op Den Camp H."/>
            <person name="Overmann J."/>
            <person name="Amann R."/>
            <person name="Jetten M.S.M."/>
            <person name="Mascher T."/>
            <person name="Medema M.H."/>
            <person name="Devos D.P."/>
            <person name="Kaster A.-K."/>
            <person name="Ovreas L."/>
            <person name="Rohde M."/>
            <person name="Galperin M.Y."/>
            <person name="Jogler C."/>
        </authorList>
    </citation>
    <scope>NUCLEOTIDE SEQUENCE [LARGE SCALE GENOMIC DNA]</scope>
    <source>
        <strain evidence="1 2">CA85</strain>
    </source>
</reference>
<name>A0A5C5YJH2_9BACT</name>
<dbReference type="OrthoDB" id="281881at2"/>
<protein>
    <submittedName>
        <fullName evidence="1">Uncharacterized protein</fullName>
    </submittedName>
</protein>
<sequence length="82" mass="9303">MIPPCTRLKKHSFVRELELDRVSGLGKAKSVSIPLAQISQLLMDAHQSNRTWLRDFADDCVKIDADLYEVLLAYQSLRGSSR</sequence>
<proteinExistence type="predicted"/>
<dbReference type="RefSeq" id="WP_146389425.1">
    <property type="nucleotide sequence ID" value="NZ_SJPK01000001.1"/>
</dbReference>